<dbReference type="PANTHER" id="PTHR43479:SF11">
    <property type="entry name" value="ACREF_ENVCD OPERON REPRESSOR-RELATED"/>
    <property type="match status" value="1"/>
</dbReference>
<evidence type="ECO:0000256" key="1">
    <source>
        <dbReference type="ARBA" id="ARBA00023125"/>
    </source>
</evidence>
<evidence type="ECO:0000313" key="5">
    <source>
        <dbReference type="Proteomes" id="UP000726170"/>
    </source>
</evidence>
<proteinExistence type="predicted"/>
<keyword evidence="1 2" id="KW-0238">DNA-binding</keyword>
<evidence type="ECO:0000256" key="2">
    <source>
        <dbReference type="PROSITE-ProRule" id="PRU00335"/>
    </source>
</evidence>
<sequence>MTKKTTKDFIIETANKLFLEKGYQNVTVVDICEACGISKTTFYYHLKSKEDIILRFYDSLTHNISQHLMSILTMDNYWEQLMVCFESLVAEAYKYGTDFFSQMMISNLKEDFGSYDFRDELTNIAVMIIKKGQESGQIRNKSSAKDLYKASAYAFLGYEVTWCIKKGKFDWKQEIRKSLENIYDVAPEFRK</sequence>
<dbReference type="Pfam" id="PF00440">
    <property type="entry name" value="TetR_N"/>
    <property type="match status" value="1"/>
</dbReference>
<evidence type="ECO:0000259" key="3">
    <source>
        <dbReference type="PROSITE" id="PS50977"/>
    </source>
</evidence>
<dbReference type="PROSITE" id="PS50977">
    <property type="entry name" value="HTH_TETR_2"/>
    <property type="match status" value="1"/>
</dbReference>
<gene>
    <name evidence="4" type="ORF">KQI86_06375</name>
</gene>
<accession>A0ABS6EFF4</accession>
<dbReference type="PANTHER" id="PTHR43479">
    <property type="entry name" value="ACREF/ENVCD OPERON REPRESSOR-RELATED"/>
    <property type="match status" value="1"/>
</dbReference>
<dbReference type="InterPro" id="IPR050624">
    <property type="entry name" value="HTH-type_Tx_Regulator"/>
</dbReference>
<dbReference type="EMBL" id="JAHLQF010000002">
    <property type="protein sequence ID" value="MBU5483949.1"/>
    <property type="molecule type" value="Genomic_DNA"/>
</dbReference>
<feature type="DNA-binding region" description="H-T-H motif" evidence="2">
    <location>
        <begin position="27"/>
        <end position="46"/>
    </location>
</feature>
<organism evidence="4 5">
    <name type="scientific">Clostridium mobile</name>
    <dbReference type="NCBI Taxonomy" id="2841512"/>
    <lineage>
        <taxon>Bacteria</taxon>
        <taxon>Bacillati</taxon>
        <taxon>Bacillota</taxon>
        <taxon>Clostridia</taxon>
        <taxon>Eubacteriales</taxon>
        <taxon>Clostridiaceae</taxon>
        <taxon>Clostridium</taxon>
    </lineage>
</organism>
<name>A0ABS6EFF4_9CLOT</name>
<protein>
    <submittedName>
        <fullName evidence="4">TetR/AcrR family transcriptional regulator</fullName>
    </submittedName>
</protein>
<keyword evidence="5" id="KW-1185">Reference proteome</keyword>
<dbReference type="InterPro" id="IPR001647">
    <property type="entry name" value="HTH_TetR"/>
</dbReference>
<comment type="caution">
    <text evidence="4">The sequence shown here is derived from an EMBL/GenBank/DDBJ whole genome shotgun (WGS) entry which is preliminary data.</text>
</comment>
<reference evidence="4 5" key="1">
    <citation type="submission" date="2021-06" db="EMBL/GenBank/DDBJ databases">
        <authorList>
            <person name="Sun Q."/>
            <person name="Li D."/>
        </authorList>
    </citation>
    <scope>NUCLEOTIDE SEQUENCE [LARGE SCALE GENOMIC DNA]</scope>
    <source>
        <strain evidence="4 5">MSJ-11</strain>
    </source>
</reference>
<evidence type="ECO:0000313" key="4">
    <source>
        <dbReference type="EMBL" id="MBU5483949.1"/>
    </source>
</evidence>
<dbReference type="RefSeq" id="WP_216438449.1">
    <property type="nucleotide sequence ID" value="NZ_JAHLQF010000002.1"/>
</dbReference>
<feature type="domain" description="HTH tetR-type" evidence="3">
    <location>
        <begin position="4"/>
        <end position="64"/>
    </location>
</feature>
<dbReference type="Proteomes" id="UP000726170">
    <property type="component" value="Unassembled WGS sequence"/>
</dbReference>